<evidence type="ECO:0000313" key="8">
    <source>
        <dbReference type="Proteomes" id="UP001170310"/>
    </source>
</evidence>
<dbReference type="InterPro" id="IPR036388">
    <property type="entry name" value="WH-like_DNA-bd_sf"/>
</dbReference>
<evidence type="ECO:0000256" key="3">
    <source>
        <dbReference type="ARBA" id="ARBA00023015"/>
    </source>
</evidence>
<dbReference type="Pfam" id="PF04542">
    <property type="entry name" value="Sigma70_r2"/>
    <property type="match status" value="1"/>
</dbReference>
<dbReference type="InterPro" id="IPR007627">
    <property type="entry name" value="RNA_pol_sigma70_r2"/>
</dbReference>
<dbReference type="InterPro" id="IPR014284">
    <property type="entry name" value="RNA_pol_sigma-70_dom"/>
</dbReference>
<keyword evidence="8" id="KW-1185">Reference proteome</keyword>
<dbReference type="AlphaFoldDB" id="A0AAW7YU70"/>
<dbReference type="EMBL" id="JAUOQO010000009">
    <property type="protein sequence ID" value="MDO6574572.1"/>
    <property type="molecule type" value="Genomic_DNA"/>
</dbReference>
<dbReference type="InterPro" id="IPR016032">
    <property type="entry name" value="Sig_transdc_resp-reg_C-effctor"/>
</dbReference>
<comment type="function">
    <text evidence="5">Sigma factors are initiation factors that promote the attachment of RNA polymerase to specific initiation sites and are then released. Sigma-S contributes to the protection against external stress, thus playing a role in cellular fitness and survival.</text>
</comment>
<dbReference type="PRINTS" id="PR00038">
    <property type="entry name" value="HTHLUXR"/>
</dbReference>
<evidence type="ECO:0000256" key="1">
    <source>
        <dbReference type="ARBA" id="ARBA00007788"/>
    </source>
</evidence>
<dbReference type="Proteomes" id="UP001170310">
    <property type="component" value="Unassembled WGS sequence"/>
</dbReference>
<comment type="caution">
    <text evidence="7">The sequence shown here is derived from an EMBL/GenBank/DDBJ whole genome shotgun (WGS) entry which is preliminary data.</text>
</comment>
<gene>
    <name evidence="7" type="ORF">Q4528_10510</name>
</gene>
<sequence length="162" mass="19804">MEFNIIYQKYNKIIHYLLTRYQITYNYDEFYQLLLIQMWHLSNNYNPSKSNKFSSYLFIRLNYYLIDIFRKESNKIKTSDIDDYISSEIEPSQHINNESLLIQDIHYLLNSKEKEWLLLKLSGYKQYEIAERMHISLTTIKKIKKSVQSKISKHLHYTLKKE</sequence>
<dbReference type="InterPro" id="IPR013325">
    <property type="entry name" value="RNA_pol_sigma_r2"/>
</dbReference>
<comment type="similarity">
    <text evidence="1">Belongs to the sigma-70 factor family.</text>
</comment>
<evidence type="ECO:0000313" key="7">
    <source>
        <dbReference type="EMBL" id="MDO6574572.1"/>
    </source>
</evidence>
<name>A0AAW7YU70_9STAP</name>
<dbReference type="InterPro" id="IPR000792">
    <property type="entry name" value="Tscrpt_reg_LuxR_C"/>
</dbReference>
<dbReference type="GO" id="GO:0003700">
    <property type="term" value="F:DNA-binding transcription factor activity"/>
    <property type="evidence" value="ECO:0007669"/>
    <property type="project" value="InterPro"/>
</dbReference>
<accession>A0AAW7YU70</accession>
<protein>
    <recommendedName>
        <fullName evidence="2">RNA polymerase sigma factor SigS</fullName>
    </recommendedName>
</protein>
<reference evidence="7" key="1">
    <citation type="submission" date="2023-07" db="EMBL/GenBank/DDBJ databases">
        <title>Genome content predicts the carbon catabolic preferences of heterotrophic bacteria.</title>
        <authorList>
            <person name="Gralka M."/>
        </authorList>
    </citation>
    <scope>NUCLEOTIDE SEQUENCE</scope>
    <source>
        <strain evidence="7">E2R20</strain>
    </source>
</reference>
<dbReference type="SUPFAM" id="SSF88946">
    <property type="entry name" value="Sigma2 domain of RNA polymerase sigma factors"/>
    <property type="match status" value="1"/>
</dbReference>
<evidence type="ECO:0000256" key="4">
    <source>
        <dbReference type="ARBA" id="ARBA00023163"/>
    </source>
</evidence>
<dbReference type="GO" id="GO:0006352">
    <property type="term" value="P:DNA-templated transcription initiation"/>
    <property type="evidence" value="ECO:0007669"/>
    <property type="project" value="InterPro"/>
</dbReference>
<dbReference type="SUPFAM" id="SSF46894">
    <property type="entry name" value="C-terminal effector domain of the bipartite response regulators"/>
    <property type="match status" value="1"/>
</dbReference>
<dbReference type="NCBIfam" id="TIGR02937">
    <property type="entry name" value="sigma70-ECF"/>
    <property type="match status" value="1"/>
</dbReference>
<evidence type="ECO:0000256" key="2">
    <source>
        <dbReference type="ARBA" id="ARBA00021245"/>
    </source>
</evidence>
<organism evidence="7 8">
    <name type="scientific">Staphylococcus pasteuri_A</name>
    <dbReference type="NCBI Taxonomy" id="3062664"/>
    <lineage>
        <taxon>Bacteria</taxon>
        <taxon>Bacillati</taxon>
        <taxon>Bacillota</taxon>
        <taxon>Bacilli</taxon>
        <taxon>Bacillales</taxon>
        <taxon>Staphylococcaceae</taxon>
        <taxon>Staphylococcus</taxon>
    </lineage>
</organism>
<evidence type="ECO:0000259" key="6">
    <source>
        <dbReference type="Pfam" id="PF04542"/>
    </source>
</evidence>
<dbReference type="RefSeq" id="WP_046466838.1">
    <property type="nucleotide sequence ID" value="NZ_JAUOQO010000009.1"/>
</dbReference>
<evidence type="ECO:0000256" key="5">
    <source>
        <dbReference type="ARBA" id="ARBA00024701"/>
    </source>
</evidence>
<dbReference type="Gene3D" id="1.10.10.10">
    <property type="entry name" value="Winged helix-like DNA-binding domain superfamily/Winged helix DNA-binding domain"/>
    <property type="match status" value="1"/>
</dbReference>
<feature type="domain" description="RNA polymerase sigma-70 region 2" evidence="6">
    <location>
        <begin position="7"/>
        <end position="73"/>
    </location>
</feature>
<dbReference type="GO" id="GO:0003677">
    <property type="term" value="F:DNA binding"/>
    <property type="evidence" value="ECO:0007669"/>
    <property type="project" value="InterPro"/>
</dbReference>
<keyword evidence="4" id="KW-0804">Transcription</keyword>
<keyword evidence="3" id="KW-0805">Transcription regulation</keyword>
<proteinExistence type="inferred from homology"/>